<proteinExistence type="predicted"/>
<dbReference type="InterPro" id="IPR003458">
    <property type="entry name" value="Phage_T4_Gp38_tail_assem"/>
</dbReference>
<protein>
    <submittedName>
        <fullName evidence="1">Tail fiber assembly protein</fullName>
    </submittedName>
</protein>
<reference evidence="1" key="1">
    <citation type="journal article" date="2018" name="Genome Biol.">
        <title>SKESA: strategic k-mer extension for scrupulous assemblies.</title>
        <authorList>
            <person name="Souvorov A."/>
            <person name="Agarwala R."/>
            <person name="Lipman D.J."/>
        </authorList>
    </citation>
    <scope>NUCLEOTIDE SEQUENCE</scope>
    <source>
        <strain evidence="1">2584-68</strain>
    </source>
</reference>
<feature type="non-terminal residue" evidence="1">
    <location>
        <position position="1"/>
    </location>
</feature>
<dbReference type="AlphaFoldDB" id="A0A736R7K6"/>
<dbReference type="EMBL" id="DAATAH010000087">
    <property type="protein sequence ID" value="HAE7767435.1"/>
    <property type="molecule type" value="Genomic_DNA"/>
</dbReference>
<gene>
    <name evidence="1" type="ORF">GNB58_004526</name>
</gene>
<reference evidence="1" key="2">
    <citation type="submission" date="2018-07" db="EMBL/GenBank/DDBJ databases">
        <authorList>
            <consortium name="NCBI Pathogen Detection Project"/>
        </authorList>
    </citation>
    <scope>NUCLEOTIDE SEQUENCE</scope>
    <source>
        <strain evidence="1">2584-68</strain>
    </source>
</reference>
<evidence type="ECO:0000313" key="1">
    <source>
        <dbReference type="EMBL" id="HAE7767435.1"/>
    </source>
</evidence>
<dbReference type="Pfam" id="PF02413">
    <property type="entry name" value="Caudo_TAP"/>
    <property type="match status" value="1"/>
</dbReference>
<comment type="caution">
    <text evidence="1">The sequence shown here is derived from an EMBL/GenBank/DDBJ whole genome shotgun (WGS) entry which is preliminary data.</text>
</comment>
<name>A0A736R7K6_SALHO</name>
<organism evidence="1">
    <name type="scientific">Salmonella enterica subsp. houtenae serovar 45:g,z51:-</name>
    <dbReference type="NCBI Taxonomy" id="1967611"/>
    <lineage>
        <taxon>Bacteria</taxon>
        <taxon>Pseudomonadati</taxon>
        <taxon>Pseudomonadota</taxon>
        <taxon>Gammaproteobacteria</taxon>
        <taxon>Enterobacterales</taxon>
        <taxon>Enterobacteriaceae</taxon>
        <taxon>Salmonella</taxon>
    </lineage>
</organism>
<accession>A0A736R7K6</accession>
<sequence length="46" mass="5059">QDAVDAGIATDEETAALADWKKYRVLLMRVDTAKPEWPTLPGEQAS</sequence>